<dbReference type="PANTHER" id="PTHR46579:SF1">
    <property type="entry name" value="F5_8 TYPE C DOMAIN-CONTAINING PROTEIN"/>
    <property type="match status" value="1"/>
</dbReference>
<comment type="caution">
    <text evidence="1">The sequence shown here is derived from an EMBL/GenBank/DDBJ whole genome shotgun (WGS) entry which is preliminary data.</text>
</comment>
<evidence type="ECO:0000313" key="1">
    <source>
        <dbReference type="EMBL" id="CAG5100844.1"/>
    </source>
</evidence>
<dbReference type="AlphaFoldDB" id="A0A8J2HKG3"/>
<proteinExistence type="predicted"/>
<dbReference type="OrthoDB" id="8194903at2759"/>
<name>A0A8J2HKG3_COTCN</name>
<dbReference type="EMBL" id="CAJNRD030001122">
    <property type="protein sequence ID" value="CAG5100844.1"/>
    <property type="molecule type" value="Genomic_DNA"/>
</dbReference>
<reference evidence="1" key="1">
    <citation type="submission" date="2021-04" db="EMBL/GenBank/DDBJ databases">
        <authorList>
            <person name="Chebbi M.A.C M."/>
        </authorList>
    </citation>
    <scope>NUCLEOTIDE SEQUENCE</scope>
</reference>
<gene>
    <name evidence="1" type="ORF">HICCMSTLAB_LOCUS9917</name>
</gene>
<organism evidence="1 2">
    <name type="scientific">Cotesia congregata</name>
    <name type="common">Parasitoid wasp</name>
    <name type="synonym">Apanteles congregatus</name>
    <dbReference type="NCBI Taxonomy" id="51543"/>
    <lineage>
        <taxon>Eukaryota</taxon>
        <taxon>Metazoa</taxon>
        <taxon>Ecdysozoa</taxon>
        <taxon>Arthropoda</taxon>
        <taxon>Hexapoda</taxon>
        <taxon>Insecta</taxon>
        <taxon>Pterygota</taxon>
        <taxon>Neoptera</taxon>
        <taxon>Endopterygota</taxon>
        <taxon>Hymenoptera</taxon>
        <taxon>Apocrita</taxon>
        <taxon>Ichneumonoidea</taxon>
        <taxon>Braconidae</taxon>
        <taxon>Microgastrinae</taxon>
        <taxon>Cotesia</taxon>
    </lineage>
</organism>
<evidence type="ECO:0000313" key="2">
    <source>
        <dbReference type="Proteomes" id="UP000786811"/>
    </source>
</evidence>
<keyword evidence="2" id="KW-1185">Reference proteome</keyword>
<protein>
    <submittedName>
        <fullName evidence="1">Uncharacterized protein</fullName>
    </submittedName>
</protein>
<dbReference type="PANTHER" id="PTHR46579">
    <property type="entry name" value="F5/8 TYPE C DOMAIN-CONTAINING PROTEIN-RELATED"/>
    <property type="match status" value="1"/>
</dbReference>
<accession>A0A8J2HKG3</accession>
<dbReference type="Proteomes" id="UP000786811">
    <property type="component" value="Unassembled WGS sequence"/>
</dbReference>
<sequence length="424" mass="49074">MKRGPYKLYLQGDSDGVMPDSTFYRKLRRLKNDNLYDTNKLLNKEDMKEQNITSAIPDAETTDSQNSLIMESINNEDGLLSDYQENNGVENVYQNSWLYDEYDEQTLEQEIWFDAEDSPPVGDLNSIYNYDAHQDEHNESDNGDDYRKPLCNCTTVTRGEALLMTLLLGAEHSLTWKTITAILSLINTLLGEEVVPASKFKLFKLLNLNENILTYHLFCKECLHYFGVQNKLDKKNLICEICKNNENSSDISYFLTLDASLQLKKILEDVEIAGSLIVRYVALYQEYFGKGAMIYNIHLLLHLKRSVLNLGPLRYHNTFIFENENHFLLKLQKSPKNIDIQIARRYLFQKSLSSLQNKIELSDGFVKFCERNLTGQLKNAFKVDSCTLIGKGKNYKLNDTERKLLNLSDNYEVIEKFESGRNKM</sequence>